<dbReference type="PANTHER" id="PTHR30383:SF5">
    <property type="entry name" value="SGNH HYDROLASE-TYPE ESTERASE DOMAIN-CONTAINING PROTEIN"/>
    <property type="match status" value="1"/>
</dbReference>
<feature type="domain" description="SGNH hydrolase-type esterase" evidence="2">
    <location>
        <begin position="66"/>
        <end position="255"/>
    </location>
</feature>
<dbReference type="SUPFAM" id="SSF52266">
    <property type="entry name" value="SGNH hydrolase"/>
    <property type="match status" value="1"/>
</dbReference>
<dbReference type="PANTHER" id="PTHR30383">
    <property type="entry name" value="THIOESTERASE 1/PROTEASE 1/LYSOPHOSPHOLIPASE L1"/>
    <property type="match status" value="1"/>
</dbReference>
<dbReference type="eggNOG" id="COG2755">
    <property type="taxonomic scope" value="Bacteria"/>
</dbReference>
<dbReference type="InterPro" id="IPR051532">
    <property type="entry name" value="Ester_Hydrolysis_Enzymes"/>
</dbReference>
<reference evidence="3 4" key="1">
    <citation type="journal article" date="2011" name="Stand. Genomic Sci.">
        <title>Non-contiguous finished genome sequence and contextual data of the filamentous soil bacterium Ktedonobacter racemifer type strain (SOSP1-21).</title>
        <authorList>
            <person name="Chang Y.J."/>
            <person name="Land M."/>
            <person name="Hauser L."/>
            <person name="Chertkov O."/>
            <person name="Del Rio T.G."/>
            <person name="Nolan M."/>
            <person name="Copeland A."/>
            <person name="Tice H."/>
            <person name="Cheng J.F."/>
            <person name="Lucas S."/>
            <person name="Han C."/>
            <person name="Goodwin L."/>
            <person name="Pitluck S."/>
            <person name="Ivanova N."/>
            <person name="Ovchinikova G."/>
            <person name="Pati A."/>
            <person name="Chen A."/>
            <person name="Palaniappan K."/>
            <person name="Mavromatis K."/>
            <person name="Liolios K."/>
            <person name="Brettin T."/>
            <person name="Fiebig A."/>
            <person name="Rohde M."/>
            <person name="Abt B."/>
            <person name="Goker M."/>
            <person name="Detter J.C."/>
            <person name="Woyke T."/>
            <person name="Bristow J."/>
            <person name="Eisen J.A."/>
            <person name="Markowitz V."/>
            <person name="Hugenholtz P."/>
            <person name="Kyrpides N.C."/>
            <person name="Klenk H.P."/>
            <person name="Lapidus A."/>
        </authorList>
    </citation>
    <scope>NUCLEOTIDE SEQUENCE [LARGE SCALE GENOMIC DNA]</scope>
    <source>
        <strain evidence="4">DSM 44963</strain>
    </source>
</reference>
<keyword evidence="1" id="KW-0472">Membrane</keyword>
<evidence type="ECO:0000313" key="4">
    <source>
        <dbReference type="Proteomes" id="UP000004508"/>
    </source>
</evidence>
<dbReference type="STRING" id="485913.Krac_8433"/>
<accession>D6TMV9</accession>
<name>D6TMV9_KTERA</name>
<dbReference type="Pfam" id="PF13472">
    <property type="entry name" value="Lipase_GDSL_2"/>
    <property type="match status" value="1"/>
</dbReference>
<sequence>MYRVRQQRIGNPGSRRILPPVWVRGLYILCLAMLFLAGCSSPLTGQEHNGKLAIQAAPQARMTYVAIGASDTYGTGSKNPRTESWPAVLSRMLAHNGDGKMQEQSLGQNTVRLINLGIPGMDAHDALGVELPVAIDAHPNLITVWLAVNDLVDNVPPSSYAQDLEHLLQDLQTKLPHVRIVIANVPDLTLLPRFNSTDTTQLARSVASYNAVIQSVVDRHHVVLIDLFQAWQELTSHPEFISDDGFHPSAAGYARLAQLFYQGMKQHRII</sequence>
<comment type="caution">
    <text evidence="3">The sequence shown here is derived from an EMBL/GenBank/DDBJ whole genome shotgun (WGS) entry which is preliminary data.</text>
</comment>
<dbReference type="Gene3D" id="3.40.50.1110">
    <property type="entry name" value="SGNH hydrolase"/>
    <property type="match status" value="1"/>
</dbReference>
<dbReference type="InParanoid" id="D6TMV9"/>
<protein>
    <submittedName>
        <fullName evidence="3">Lipolytic protein G-D-S-L family</fullName>
    </submittedName>
</protein>
<dbReference type="Proteomes" id="UP000004508">
    <property type="component" value="Unassembled WGS sequence"/>
</dbReference>
<organism evidence="3 4">
    <name type="scientific">Ktedonobacter racemifer DSM 44963</name>
    <dbReference type="NCBI Taxonomy" id="485913"/>
    <lineage>
        <taxon>Bacteria</taxon>
        <taxon>Bacillati</taxon>
        <taxon>Chloroflexota</taxon>
        <taxon>Ktedonobacteria</taxon>
        <taxon>Ktedonobacterales</taxon>
        <taxon>Ktedonobacteraceae</taxon>
        <taxon>Ktedonobacter</taxon>
    </lineage>
</organism>
<keyword evidence="4" id="KW-1185">Reference proteome</keyword>
<dbReference type="AlphaFoldDB" id="D6TMV9"/>
<keyword evidence="1" id="KW-1133">Transmembrane helix</keyword>
<evidence type="ECO:0000313" key="3">
    <source>
        <dbReference type="EMBL" id="EFH87109.1"/>
    </source>
</evidence>
<dbReference type="EMBL" id="ADVG01000002">
    <property type="protein sequence ID" value="EFH87109.1"/>
    <property type="molecule type" value="Genomic_DNA"/>
</dbReference>
<evidence type="ECO:0000259" key="2">
    <source>
        <dbReference type="Pfam" id="PF13472"/>
    </source>
</evidence>
<dbReference type="InterPro" id="IPR013830">
    <property type="entry name" value="SGNH_hydro"/>
</dbReference>
<feature type="transmembrane region" description="Helical" evidence="1">
    <location>
        <begin position="21"/>
        <end position="38"/>
    </location>
</feature>
<proteinExistence type="predicted"/>
<gene>
    <name evidence="3" type="ORF">Krac_8433</name>
</gene>
<dbReference type="GO" id="GO:0004622">
    <property type="term" value="F:phosphatidylcholine lysophospholipase activity"/>
    <property type="evidence" value="ECO:0007669"/>
    <property type="project" value="TreeGrafter"/>
</dbReference>
<keyword evidence="1" id="KW-0812">Transmembrane</keyword>
<evidence type="ECO:0000256" key="1">
    <source>
        <dbReference type="SAM" id="Phobius"/>
    </source>
</evidence>
<dbReference type="InterPro" id="IPR036514">
    <property type="entry name" value="SGNH_hydro_sf"/>
</dbReference>